<dbReference type="Pfam" id="PF14299">
    <property type="entry name" value="PP2"/>
    <property type="match status" value="1"/>
</dbReference>
<dbReference type="InterPro" id="IPR036047">
    <property type="entry name" value="F-box-like_dom_sf"/>
</dbReference>
<dbReference type="CDD" id="cd22162">
    <property type="entry name" value="F-box_AtSKIP3-like"/>
    <property type="match status" value="1"/>
</dbReference>
<dbReference type="EMBL" id="JBJKBG010000002">
    <property type="protein sequence ID" value="KAL3750072.1"/>
    <property type="molecule type" value="Genomic_DNA"/>
</dbReference>
<organism evidence="1 2">
    <name type="scientific">Eucalyptus globulus</name>
    <name type="common">Tasmanian blue gum</name>
    <dbReference type="NCBI Taxonomy" id="34317"/>
    <lineage>
        <taxon>Eukaryota</taxon>
        <taxon>Viridiplantae</taxon>
        <taxon>Streptophyta</taxon>
        <taxon>Embryophyta</taxon>
        <taxon>Tracheophyta</taxon>
        <taxon>Spermatophyta</taxon>
        <taxon>Magnoliopsida</taxon>
        <taxon>eudicotyledons</taxon>
        <taxon>Gunneridae</taxon>
        <taxon>Pentapetalae</taxon>
        <taxon>rosids</taxon>
        <taxon>malvids</taxon>
        <taxon>Myrtales</taxon>
        <taxon>Myrtaceae</taxon>
        <taxon>Myrtoideae</taxon>
        <taxon>Eucalypteae</taxon>
        <taxon>Eucalyptus</taxon>
    </lineage>
</organism>
<dbReference type="Proteomes" id="UP001634007">
    <property type="component" value="Unassembled WGS sequence"/>
</dbReference>
<dbReference type="InterPro" id="IPR025886">
    <property type="entry name" value="PP2-like"/>
</dbReference>
<accession>A0ABD3LF53</accession>
<evidence type="ECO:0000313" key="1">
    <source>
        <dbReference type="EMBL" id="KAL3750072.1"/>
    </source>
</evidence>
<dbReference type="PANTHER" id="PTHR32278">
    <property type="entry name" value="F-BOX DOMAIN-CONTAINING PROTEIN"/>
    <property type="match status" value="1"/>
</dbReference>
<comment type="caution">
    <text evidence="1">The sequence shown here is derived from an EMBL/GenBank/DDBJ whole genome shotgun (WGS) entry which is preliminary data.</text>
</comment>
<dbReference type="SUPFAM" id="SSF81383">
    <property type="entry name" value="F-box domain"/>
    <property type="match status" value="1"/>
</dbReference>
<proteinExistence type="predicted"/>
<dbReference type="PANTHER" id="PTHR32278:SF15">
    <property type="entry name" value="F-BOX PROTEIN PP2-B13-RELATED"/>
    <property type="match status" value="1"/>
</dbReference>
<name>A0ABD3LF53_EUCGL</name>
<protein>
    <recommendedName>
        <fullName evidence="3">F-box domain-containing protein</fullName>
    </recommendedName>
</protein>
<reference evidence="1 2" key="1">
    <citation type="submission" date="2024-11" db="EMBL/GenBank/DDBJ databases">
        <title>Chromosome-level genome assembly of Eucalyptus globulus Labill. provides insights into its genome evolution.</title>
        <authorList>
            <person name="Li X."/>
        </authorList>
    </citation>
    <scope>NUCLEOTIDE SEQUENCE [LARGE SCALE GENOMIC DNA]</scope>
    <source>
        <strain evidence="1">CL2024</strain>
        <tissue evidence="1">Fresh tender leaves</tissue>
    </source>
</reference>
<gene>
    <name evidence="1" type="ORF">ACJRO7_011108</name>
</gene>
<keyword evidence="2" id="KW-1185">Reference proteome</keyword>
<evidence type="ECO:0008006" key="3">
    <source>
        <dbReference type="Google" id="ProtNLM"/>
    </source>
</evidence>
<sequence>MDSSTEHCVSTILALTSPEDVCRLSRVSCTFRSAAQCDELYLSLCQPQLIDSGRKSFKLEKSSGKISYVLSARELSVAWRDVPMYWTWKFVPESSSEQQIGWRSKAKCPQQCYPSNTLYEAYLIMKISHRAYGLDVMPASIELKSQAVFKSTAILQQGHQGSIKKQGPGIEGEEKVPMEREDGWMEVELGEFFNGGGDGDHHEVVKVSFKEVKGYQLEGGLVIEGIGVRPKRIARRDHPSSGFLLIVY</sequence>
<evidence type="ECO:0000313" key="2">
    <source>
        <dbReference type="Proteomes" id="UP001634007"/>
    </source>
</evidence>
<dbReference type="AlphaFoldDB" id="A0ABD3LF53"/>